<dbReference type="Proteomes" id="UP000249661">
    <property type="component" value="Unassembled WGS sequence"/>
</dbReference>
<accession>A0ACD1H5D4</accession>
<proteinExistence type="predicted"/>
<name>A0ACD1H5D4_9EURO</name>
<dbReference type="EMBL" id="KZ824964">
    <property type="protein sequence ID" value="RAH68836.1"/>
    <property type="molecule type" value="Genomic_DNA"/>
</dbReference>
<sequence>MYVRLQKSTYHTTAPRIRTNPPTPHVPPLDKKEAPMTANVLSADVVPAQWQ</sequence>
<protein>
    <submittedName>
        <fullName evidence="1">Uncharacterized protein</fullName>
    </submittedName>
</protein>
<organism evidence="1 2">
    <name type="scientific">Aspergillus aculeatinus CBS 121060</name>
    <dbReference type="NCBI Taxonomy" id="1448322"/>
    <lineage>
        <taxon>Eukaryota</taxon>
        <taxon>Fungi</taxon>
        <taxon>Dikarya</taxon>
        <taxon>Ascomycota</taxon>
        <taxon>Pezizomycotina</taxon>
        <taxon>Eurotiomycetes</taxon>
        <taxon>Eurotiomycetidae</taxon>
        <taxon>Eurotiales</taxon>
        <taxon>Aspergillaceae</taxon>
        <taxon>Aspergillus</taxon>
        <taxon>Aspergillus subgen. Circumdati</taxon>
    </lineage>
</organism>
<evidence type="ECO:0000313" key="1">
    <source>
        <dbReference type="EMBL" id="RAH68836.1"/>
    </source>
</evidence>
<reference evidence="1" key="1">
    <citation type="submission" date="2018-02" db="EMBL/GenBank/DDBJ databases">
        <title>The genomes of Aspergillus section Nigri reveals drivers in fungal speciation.</title>
        <authorList>
            <consortium name="DOE Joint Genome Institute"/>
            <person name="Vesth T.C."/>
            <person name="Nybo J."/>
            <person name="Theobald S."/>
            <person name="Brandl J."/>
            <person name="Frisvad J.C."/>
            <person name="Nielsen K.F."/>
            <person name="Lyhne E.K."/>
            <person name="Kogle M.E."/>
            <person name="Kuo A."/>
            <person name="Riley R."/>
            <person name="Clum A."/>
            <person name="Nolan M."/>
            <person name="Lipzen A."/>
            <person name="Salamov A."/>
            <person name="Henrissat B."/>
            <person name="Wiebenga A."/>
            <person name="De vries R.P."/>
            <person name="Grigoriev I.V."/>
            <person name="Mortensen U.H."/>
            <person name="Andersen M.R."/>
            <person name="Baker S.E."/>
        </authorList>
    </citation>
    <scope>NUCLEOTIDE SEQUENCE</scope>
    <source>
        <strain evidence="1">CBS 121060</strain>
    </source>
</reference>
<keyword evidence="2" id="KW-1185">Reference proteome</keyword>
<gene>
    <name evidence="1" type="ORF">BO66DRAFT_392889</name>
</gene>
<evidence type="ECO:0000313" key="2">
    <source>
        <dbReference type="Proteomes" id="UP000249661"/>
    </source>
</evidence>